<dbReference type="RefSeq" id="WP_223676431.1">
    <property type="nucleotide sequence ID" value="NZ_JAINZW010000004.1"/>
</dbReference>
<feature type="transmembrane region" description="Helical" evidence="1">
    <location>
        <begin position="175"/>
        <end position="195"/>
    </location>
</feature>
<feature type="transmembrane region" description="Helical" evidence="1">
    <location>
        <begin position="207"/>
        <end position="229"/>
    </location>
</feature>
<sequence>MPLRFIVTAPAWGVLAGVLLAWAGDSLLLTRWAPGTLVLVHALALGVLGNVMLGSLMQFLPAAAGVTPWGGNRAAFVLHAVFNVGTAMLLAGFWWSAPRLLGAAAGLLVGAFLLLAAMTLPGLLRVATQRLLTRGIALAVACGVVASALGARMALGLAGYADWGLPQQPWADVHAAWALLGWVGILLASVSQVVMPMFQGTRPIRSGWLVAWLLMVVLALLGATLQAARDAGEELRWTVALAALAFTLEAMWRQRGRSRRTDAPLVMAWRVGLAAVASGAVALLWGAPATVSGALVLGLGLPMLLVGMLLEIVAFLGWITLRRTVPRGTRVPGVNRLLGDGGKKVAIAGVCLSGVLVVAASAWPTPLLAHAAGVATAAAYCVLLLVLARVARRSSTGV</sequence>
<feature type="transmembrane region" description="Helical" evidence="1">
    <location>
        <begin position="369"/>
        <end position="388"/>
    </location>
</feature>
<keyword evidence="3" id="KW-1185">Reference proteome</keyword>
<proteinExistence type="predicted"/>
<keyword evidence="1" id="KW-0812">Transmembrane</keyword>
<keyword evidence="1" id="KW-1133">Transmembrane helix</keyword>
<evidence type="ECO:0000313" key="3">
    <source>
        <dbReference type="Proteomes" id="UP001430954"/>
    </source>
</evidence>
<evidence type="ECO:0000313" key="2">
    <source>
        <dbReference type="EMBL" id="MBZ4039997.1"/>
    </source>
</evidence>
<reference evidence="2 3" key="1">
    <citation type="submission" date="2021-09" db="EMBL/GenBank/DDBJ databases">
        <title>Lysobacter sp. 13A isolated from the river sediment.</title>
        <authorList>
            <person name="Liu H."/>
            <person name="Li S."/>
            <person name="Mao S."/>
        </authorList>
    </citation>
    <scope>NUCLEOTIDE SEQUENCE [LARGE SCALE GENOMIC DNA]</scope>
    <source>
        <strain evidence="2 3">13A</strain>
    </source>
</reference>
<accession>A0ABS7T7Y7</accession>
<feature type="transmembrane region" description="Helical" evidence="1">
    <location>
        <begin position="101"/>
        <end position="124"/>
    </location>
</feature>
<dbReference type="Proteomes" id="UP001430954">
    <property type="component" value="Unassembled WGS sequence"/>
</dbReference>
<protein>
    <submittedName>
        <fullName evidence="2">Uncharacterized protein</fullName>
    </submittedName>
</protein>
<feature type="transmembrane region" description="Helical" evidence="1">
    <location>
        <begin position="345"/>
        <end position="363"/>
    </location>
</feature>
<feature type="transmembrane region" description="Helical" evidence="1">
    <location>
        <begin position="74"/>
        <end position="95"/>
    </location>
</feature>
<gene>
    <name evidence="2" type="ORF">K6753_10700</name>
</gene>
<feature type="transmembrane region" description="Helical" evidence="1">
    <location>
        <begin position="235"/>
        <end position="252"/>
    </location>
</feature>
<feature type="transmembrane region" description="Helical" evidence="1">
    <location>
        <begin position="33"/>
        <end position="53"/>
    </location>
</feature>
<comment type="caution">
    <text evidence="2">The sequence shown here is derived from an EMBL/GenBank/DDBJ whole genome shotgun (WGS) entry which is preliminary data.</text>
</comment>
<feature type="transmembrane region" description="Helical" evidence="1">
    <location>
        <begin position="264"/>
        <end position="287"/>
    </location>
</feature>
<evidence type="ECO:0000256" key="1">
    <source>
        <dbReference type="SAM" id="Phobius"/>
    </source>
</evidence>
<feature type="transmembrane region" description="Helical" evidence="1">
    <location>
        <begin position="299"/>
        <end position="321"/>
    </location>
</feature>
<organism evidence="2 3">
    <name type="scientific">Novilysobacter selenitireducens</name>
    <dbReference type="NCBI Taxonomy" id="2872639"/>
    <lineage>
        <taxon>Bacteria</taxon>
        <taxon>Pseudomonadati</taxon>
        <taxon>Pseudomonadota</taxon>
        <taxon>Gammaproteobacteria</taxon>
        <taxon>Lysobacterales</taxon>
        <taxon>Lysobacteraceae</taxon>
        <taxon>Novilysobacter</taxon>
    </lineage>
</organism>
<keyword evidence="1" id="KW-0472">Membrane</keyword>
<name>A0ABS7T7Y7_9GAMM</name>
<dbReference type="EMBL" id="JAINZW010000004">
    <property type="protein sequence ID" value="MBZ4039997.1"/>
    <property type="molecule type" value="Genomic_DNA"/>
</dbReference>
<feature type="transmembrane region" description="Helical" evidence="1">
    <location>
        <begin position="136"/>
        <end position="155"/>
    </location>
</feature>